<comment type="caution">
    <text evidence="2">The sequence shown here is derived from an EMBL/GenBank/DDBJ whole genome shotgun (WGS) entry which is preliminary data.</text>
</comment>
<reference evidence="2 3" key="1">
    <citation type="submission" date="2024-01" db="EMBL/GenBank/DDBJ databases">
        <title>The genomes of 5 underutilized Papilionoideae crops provide insights into root nodulation and disease resistanc.</title>
        <authorList>
            <person name="Yuan L."/>
        </authorList>
    </citation>
    <scope>NUCLEOTIDE SEQUENCE [LARGE SCALE GENOMIC DNA]</scope>
    <source>
        <strain evidence="2">ZHUSHIDOU_FW_LH</strain>
        <tissue evidence="2">Leaf</tissue>
    </source>
</reference>
<sequence length="442" mass="49240">MQGSSSTLATHPSNACVWIEKHKESANGSSFKNSSNPCKSKARPVSVGTVSGVIGKDYVRSTSSANGSYGVTKPVKLDAKARAPPPMIGVWREKTKPTIVKHNQLHQDMEDFLFNMLGDGFNLDRDRIKEVLDSCGYDMQKSMKSLLDGSIAASGKRTAAVGDSDGKFTYMKPKSELSSSSEIKAHNANHLGGDGNTVSSKAEEVHGKHKQREDLQKEIMTALFTAREPPEEPPRRTVKDLNKNSRYGVVSEPLTDSMEEYNIEEYKIDMDFSLQNVVDADNEEDYRKVRKAVKEYRVTMSEYYKAAVEAFAKGDQIRAEKLLDQGHFFLKKAHEADEESSRMILETSNTETQEILLDLHDIDPKEARSLLKTHVSSLSGIPSFEYLKVILEANGEDSSKGSRRRVVLKLLEKESIKWVEGENAGTILIPLGSIEREKLSFV</sequence>
<dbReference type="InterPro" id="IPR013899">
    <property type="entry name" value="DUF1771"/>
</dbReference>
<evidence type="ECO:0000313" key="3">
    <source>
        <dbReference type="Proteomes" id="UP001372338"/>
    </source>
</evidence>
<dbReference type="Gene3D" id="3.30.1370.110">
    <property type="match status" value="1"/>
</dbReference>
<gene>
    <name evidence="2" type="ORF">RIF29_41387</name>
</gene>
<protein>
    <recommendedName>
        <fullName evidence="1">UBA domain-containing protein</fullName>
    </recommendedName>
</protein>
<dbReference type="PROSITE" id="PS50030">
    <property type="entry name" value="UBA"/>
    <property type="match status" value="1"/>
</dbReference>
<keyword evidence="3" id="KW-1185">Reference proteome</keyword>
<organism evidence="2 3">
    <name type="scientific">Crotalaria pallida</name>
    <name type="common">Smooth rattlebox</name>
    <name type="synonym">Crotalaria striata</name>
    <dbReference type="NCBI Taxonomy" id="3830"/>
    <lineage>
        <taxon>Eukaryota</taxon>
        <taxon>Viridiplantae</taxon>
        <taxon>Streptophyta</taxon>
        <taxon>Embryophyta</taxon>
        <taxon>Tracheophyta</taxon>
        <taxon>Spermatophyta</taxon>
        <taxon>Magnoliopsida</taxon>
        <taxon>eudicotyledons</taxon>
        <taxon>Gunneridae</taxon>
        <taxon>Pentapetalae</taxon>
        <taxon>rosids</taxon>
        <taxon>fabids</taxon>
        <taxon>Fabales</taxon>
        <taxon>Fabaceae</taxon>
        <taxon>Papilionoideae</taxon>
        <taxon>50 kb inversion clade</taxon>
        <taxon>genistoids sensu lato</taxon>
        <taxon>core genistoids</taxon>
        <taxon>Crotalarieae</taxon>
        <taxon>Crotalaria</taxon>
    </lineage>
</organism>
<dbReference type="Proteomes" id="UP001372338">
    <property type="component" value="Unassembled WGS sequence"/>
</dbReference>
<dbReference type="SMART" id="SM01162">
    <property type="entry name" value="DUF1771"/>
    <property type="match status" value="1"/>
</dbReference>
<accession>A0AAN9E7Y1</accession>
<dbReference type="PANTHER" id="PTHR47872">
    <property type="entry name" value="NUCLEAR RNA EXPORT FACTOR SDE5-RELATED"/>
    <property type="match status" value="1"/>
</dbReference>
<dbReference type="AlphaFoldDB" id="A0AAN9E7Y1"/>
<feature type="domain" description="UBA" evidence="1">
    <location>
        <begin position="106"/>
        <end position="149"/>
    </location>
</feature>
<dbReference type="InterPro" id="IPR036063">
    <property type="entry name" value="Smr_dom_sf"/>
</dbReference>
<dbReference type="PANTHER" id="PTHR47872:SF3">
    <property type="entry name" value="NUCLEAR RNA EXPORT FACTOR SDE5 ISOFORM X1"/>
    <property type="match status" value="1"/>
</dbReference>
<evidence type="ECO:0000259" key="1">
    <source>
        <dbReference type="PROSITE" id="PS50030"/>
    </source>
</evidence>
<dbReference type="EMBL" id="JAYWIO010000008">
    <property type="protein sequence ID" value="KAK7246518.1"/>
    <property type="molecule type" value="Genomic_DNA"/>
</dbReference>
<proteinExistence type="predicted"/>
<dbReference type="InterPro" id="IPR015940">
    <property type="entry name" value="UBA"/>
</dbReference>
<name>A0AAN9E7Y1_CROPI</name>
<evidence type="ECO:0000313" key="2">
    <source>
        <dbReference type="EMBL" id="KAK7246518.1"/>
    </source>
</evidence>
<dbReference type="CDD" id="cd14279">
    <property type="entry name" value="CUE"/>
    <property type="match status" value="1"/>
</dbReference>
<dbReference type="Pfam" id="PF08590">
    <property type="entry name" value="DUF1771"/>
    <property type="match status" value="1"/>
</dbReference>